<evidence type="ECO:0000313" key="2">
    <source>
        <dbReference type="Proteomes" id="UP000827092"/>
    </source>
</evidence>
<dbReference type="EMBL" id="JAFNEN010000839">
    <property type="protein sequence ID" value="KAG8176935.1"/>
    <property type="molecule type" value="Genomic_DNA"/>
</dbReference>
<sequence>MLKQATQLLTVRKNPALEKGFFVPLTRKANSPQTAHGILLETAFTVSFALLSASFKITTKQFCTQCCTNNRASDGTPYSWTMYTKATHIPQPWPLWTPVYGCCS</sequence>
<keyword evidence="2" id="KW-1185">Reference proteome</keyword>
<gene>
    <name evidence="1" type="ORF">JTE90_020991</name>
</gene>
<protein>
    <submittedName>
        <fullName evidence="1">Uncharacterized protein</fullName>
    </submittedName>
</protein>
<organism evidence="1 2">
    <name type="scientific">Oedothorax gibbosus</name>
    <dbReference type="NCBI Taxonomy" id="931172"/>
    <lineage>
        <taxon>Eukaryota</taxon>
        <taxon>Metazoa</taxon>
        <taxon>Ecdysozoa</taxon>
        <taxon>Arthropoda</taxon>
        <taxon>Chelicerata</taxon>
        <taxon>Arachnida</taxon>
        <taxon>Araneae</taxon>
        <taxon>Araneomorphae</taxon>
        <taxon>Entelegynae</taxon>
        <taxon>Araneoidea</taxon>
        <taxon>Linyphiidae</taxon>
        <taxon>Erigoninae</taxon>
        <taxon>Oedothorax</taxon>
    </lineage>
</organism>
<proteinExistence type="predicted"/>
<evidence type="ECO:0000313" key="1">
    <source>
        <dbReference type="EMBL" id="KAG8176935.1"/>
    </source>
</evidence>
<reference evidence="1 2" key="1">
    <citation type="journal article" date="2022" name="Nat. Ecol. Evol.">
        <title>A masculinizing supergene underlies an exaggerated male reproductive morph in a spider.</title>
        <authorList>
            <person name="Hendrickx F."/>
            <person name="De Corte Z."/>
            <person name="Sonet G."/>
            <person name="Van Belleghem S.M."/>
            <person name="Kostlbacher S."/>
            <person name="Vangestel C."/>
        </authorList>
    </citation>
    <scope>NUCLEOTIDE SEQUENCE [LARGE SCALE GENOMIC DNA]</scope>
    <source>
        <strain evidence="1">W744_W776</strain>
    </source>
</reference>
<dbReference type="AlphaFoldDB" id="A0AAV6TY61"/>
<dbReference type="Proteomes" id="UP000827092">
    <property type="component" value="Unassembled WGS sequence"/>
</dbReference>
<name>A0AAV6TY61_9ARAC</name>
<comment type="caution">
    <text evidence="1">The sequence shown here is derived from an EMBL/GenBank/DDBJ whole genome shotgun (WGS) entry which is preliminary data.</text>
</comment>
<accession>A0AAV6TY61</accession>